<evidence type="ECO:0000259" key="3">
    <source>
        <dbReference type="PROSITE" id="PS50075"/>
    </source>
</evidence>
<dbReference type="InterPro" id="IPR006162">
    <property type="entry name" value="Ppantetheine_attach_site"/>
</dbReference>
<dbReference type="Pfam" id="PF00550">
    <property type="entry name" value="PP-binding"/>
    <property type="match status" value="1"/>
</dbReference>
<keyword evidence="1" id="KW-0596">Phosphopantetheine</keyword>
<dbReference type="PROSITE" id="PS50075">
    <property type="entry name" value="CARRIER"/>
    <property type="match status" value="1"/>
</dbReference>
<dbReference type="PROSITE" id="PS00012">
    <property type="entry name" value="PHOSPHOPANTETHEINE"/>
    <property type="match status" value="1"/>
</dbReference>
<gene>
    <name evidence="4" type="ORF">EAT49_01430</name>
</gene>
<accession>A0A3N2R9I9</accession>
<dbReference type="RefSeq" id="WP_123640496.1">
    <property type="nucleotide sequence ID" value="NZ_ML119081.1"/>
</dbReference>
<dbReference type="InterPro" id="IPR020806">
    <property type="entry name" value="PKS_PP-bd"/>
</dbReference>
<proteinExistence type="predicted"/>
<dbReference type="GO" id="GO:0031177">
    <property type="term" value="F:phosphopantetheine binding"/>
    <property type="evidence" value="ECO:0007669"/>
    <property type="project" value="InterPro"/>
</dbReference>
<dbReference type="InterPro" id="IPR009081">
    <property type="entry name" value="PP-bd_ACP"/>
</dbReference>
<comment type="caution">
    <text evidence="4">The sequence shown here is derived from an EMBL/GenBank/DDBJ whole genome shotgun (WGS) entry which is preliminary data.</text>
</comment>
<dbReference type="InterPro" id="IPR036736">
    <property type="entry name" value="ACP-like_sf"/>
</dbReference>
<dbReference type="Proteomes" id="UP000268016">
    <property type="component" value="Unassembled WGS sequence"/>
</dbReference>
<dbReference type="AlphaFoldDB" id="A0A3N2R9I9"/>
<dbReference type="EMBL" id="RDRB01000001">
    <property type="protein sequence ID" value="ROU04088.1"/>
    <property type="molecule type" value="Genomic_DNA"/>
</dbReference>
<sequence>MDVRDRVIAIMAEQALMEPSDIEGTMTLEDLGIDSLGLVESIFAIEEAFDISIPFNANDPAASAFDISSVDTIVAAVAELVREQRDA</sequence>
<evidence type="ECO:0000313" key="5">
    <source>
        <dbReference type="Proteomes" id="UP000268016"/>
    </source>
</evidence>
<keyword evidence="5" id="KW-1185">Reference proteome</keyword>
<dbReference type="SUPFAM" id="SSF47336">
    <property type="entry name" value="ACP-like"/>
    <property type="match status" value="1"/>
</dbReference>
<dbReference type="SMART" id="SM00823">
    <property type="entry name" value="PKS_PP"/>
    <property type="match status" value="1"/>
</dbReference>
<dbReference type="Gene3D" id="1.10.1200.10">
    <property type="entry name" value="ACP-like"/>
    <property type="match status" value="1"/>
</dbReference>
<keyword evidence="2" id="KW-0597">Phosphoprotein</keyword>
<reference evidence="4 5" key="1">
    <citation type="submission" date="2018-10" db="EMBL/GenBank/DDBJ databases">
        <title>Histidinibacterium lentulum gen. nov., sp. nov., a marine bacterium from the culture broth of Picochlorum sp. 122.</title>
        <authorList>
            <person name="Wang G."/>
        </authorList>
    </citation>
    <scope>NUCLEOTIDE SEQUENCE [LARGE SCALE GENOMIC DNA]</scope>
    <source>
        <strain evidence="4 5">B17</strain>
    </source>
</reference>
<name>A0A3N2R9I9_9RHOB</name>
<organism evidence="4 5">
    <name type="scientific">Histidinibacterium lentulum</name>
    <dbReference type="NCBI Taxonomy" id="2480588"/>
    <lineage>
        <taxon>Bacteria</taxon>
        <taxon>Pseudomonadati</taxon>
        <taxon>Pseudomonadota</taxon>
        <taxon>Alphaproteobacteria</taxon>
        <taxon>Rhodobacterales</taxon>
        <taxon>Paracoccaceae</taxon>
        <taxon>Histidinibacterium</taxon>
    </lineage>
</organism>
<protein>
    <submittedName>
        <fullName evidence="4">Acyl carrier protein</fullName>
    </submittedName>
</protein>
<evidence type="ECO:0000256" key="1">
    <source>
        <dbReference type="ARBA" id="ARBA00022450"/>
    </source>
</evidence>
<evidence type="ECO:0000313" key="4">
    <source>
        <dbReference type="EMBL" id="ROU04088.1"/>
    </source>
</evidence>
<evidence type="ECO:0000256" key="2">
    <source>
        <dbReference type="ARBA" id="ARBA00022553"/>
    </source>
</evidence>
<dbReference type="OrthoDB" id="9806381at2"/>
<feature type="domain" description="Carrier" evidence="3">
    <location>
        <begin position="1"/>
        <end position="81"/>
    </location>
</feature>